<protein>
    <submittedName>
        <fullName evidence="1">Uncharacterized protein</fullName>
    </submittedName>
</protein>
<name>A0A193H317_9CAUD</name>
<evidence type="ECO:0000313" key="1">
    <source>
        <dbReference type="EMBL" id="ANN87689.1"/>
    </source>
</evidence>
<dbReference type="GeneID" id="29067531"/>
<accession>A0A193H317</accession>
<dbReference type="InterPro" id="IPR055861">
    <property type="entry name" value="DUF7438"/>
</dbReference>
<dbReference type="KEGG" id="vg:29067531"/>
<keyword evidence="2" id="KW-1185">Reference proteome</keyword>
<dbReference type="Proteomes" id="UP000204350">
    <property type="component" value="Segment"/>
</dbReference>
<organism evidence="1 2">
    <name type="scientific">Shigella phage SHSML-52-1</name>
    <dbReference type="NCBI Taxonomy" id="1863011"/>
    <lineage>
        <taxon>Viruses</taxon>
        <taxon>Duplodnaviria</taxon>
        <taxon>Heunggongvirae</taxon>
        <taxon>Uroviricota</taxon>
        <taxon>Caudoviricetes</taxon>
        <taxon>Pantevenvirales</taxon>
        <taxon>Straboviridae</taxon>
        <taxon>Tevenvirinae</taxon>
        <taxon>Mosigvirus</taxon>
        <taxon>Mosigvirus shsm521</taxon>
    </lineage>
</organism>
<evidence type="ECO:0000313" key="2">
    <source>
        <dbReference type="Proteomes" id="UP000204350"/>
    </source>
</evidence>
<proteinExistence type="predicted"/>
<dbReference type="Pfam" id="PF24219">
    <property type="entry name" value="DUF7438"/>
    <property type="match status" value="1"/>
</dbReference>
<dbReference type="RefSeq" id="YP_009289180.1">
    <property type="nucleotide sequence ID" value="NC_031090.1"/>
</dbReference>
<dbReference type="EMBL" id="KX130865">
    <property type="protein sequence ID" value="ANN87689.1"/>
    <property type="molecule type" value="Genomic_DNA"/>
</dbReference>
<reference evidence="1 2" key="1">
    <citation type="submission" date="2016-04" db="EMBL/GenBank/DDBJ databases">
        <title>Genetic characterization of ShigActive phages.</title>
        <authorList>
            <person name="Das C.R."/>
            <person name="Woolston J."/>
            <person name="Li M."/>
            <person name="Sulakvelidze A."/>
            <person name="Soffer N."/>
        </authorList>
    </citation>
    <scope>NUCLEOTIDE SEQUENCE [LARGE SCALE GENOMIC DNA]</scope>
</reference>
<sequence>MSLSKEQKDKLFSLIHEVMDKNSELEKVCNECGPFNTDEYEELCKDFDDKEQELIDYINSL</sequence>